<feature type="transmembrane region" description="Helical" evidence="1">
    <location>
        <begin position="7"/>
        <end position="28"/>
    </location>
</feature>
<dbReference type="InterPro" id="IPR021329">
    <property type="entry name" value="DUF2938"/>
</dbReference>
<sequence>MSEWIEFLWRAIFIGIGATLVMDIYKIIIKKLLGIKSLDFGLVGRWIGHFTKGQFYHNNITKSTPVRGEKIIGWTAHYLIGISFTTLLLFIWGIGWTKNPTIIPALIIGILTVAAPLFIMQPALGFGVAASKTPNPKVSRISSFLTHTIYGLGIYLAALLLKIVLN</sequence>
<feature type="transmembrane region" description="Helical" evidence="1">
    <location>
        <begin position="144"/>
        <end position="165"/>
    </location>
</feature>
<proteinExistence type="predicted"/>
<feature type="transmembrane region" description="Helical" evidence="1">
    <location>
        <begin position="71"/>
        <end position="95"/>
    </location>
</feature>
<evidence type="ECO:0000313" key="3">
    <source>
        <dbReference type="Proteomes" id="UP000515514"/>
    </source>
</evidence>
<keyword evidence="1" id="KW-1133">Transmembrane helix</keyword>
<evidence type="ECO:0000313" key="2">
    <source>
        <dbReference type="EMBL" id="QNJ97643.1"/>
    </source>
</evidence>
<reference evidence="2 3" key="1">
    <citation type="submission" date="2020-04" db="EMBL/GenBank/DDBJ databases">
        <title>Genome sequence of Altibacter aquimarinus strain ALE3EI.</title>
        <authorList>
            <person name="Oh H.-M."/>
            <person name="Jang D."/>
        </authorList>
    </citation>
    <scope>NUCLEOTIDE SEQUENCE [LARGE SCALE GENOMIC DNA]</scope>
    <source>
        <strain evidence="2 3">ALE3EI</strain>
    </source>
</reference>
<organism evidence="2 3">
    <name type="scientific">Constantimarinum furrinae</name>
    <dbReference type="NCBI Taxonomy" id="2562285"/>
    <lineage>
        <taxon>Bacteria</taxon>
        <taxon>Pseudomonadati</taxon>
        <taxon>Bacteroidota</taxon>
        <taxon>Flavobacteriia</taxon>
        <taxon>Flavobacteriales</taxon>
        <taxon>Flavobacteriaceae</taxon>
        <taxon>Altibacter/Constantimarinum group</taxon>
        <taxon>Constantimarinum</taxon>
    </lineage>
</organism>
<dbReference type="Pfam" id="PF11158">
    <property type="entry name" value="DUF2938"/>
    <property type="match status" value="1"/>
</dbReference>
<keyword evidence="3" id="KW-1185">Reference proteome</keyword>
<dbReference type="KEGG" id="alti:ALE3EI_1070"/>
<dbReference type="Proteomes" id="UP000515514">
    <property type="component" value="Chromosome"/>
</dbReference>
<dbReference type="AlphaFoldDB" id="A0A7G8PTH7"/>
<keyword evidence="1" id="KW-0472">Membrane</keyword>
<feature type="transmembrane region" description="Helical" evidence="1">
    <location>
        <begin position="102"/>
        <end position="124"/>
    </location>
</feature>
<gene>
    <name evidence="2" type="ORF">ALE3EI_1070</name>
</gene>
<dbReference type="EMBL" id="CP052909">
    <property type="protein sequence ID" value="QNJ97643.1"/>
    <property type="molecule type" value="Genomic_DNA"/>
</dbReference>
<protein>
    <submittedName>
        <fullName evidence="2">Membrane protein</fullName>
    </submittedName>
</protein>
<keyword evidence="1" id="KW-0812">Transmembrane</keyword>
<name>A0A7G8PTH7_9FLAO</name>
<dbReference type="RefSeq" id="WP_186991699.1">
    <property type="nucleotide sequence ID" value="NZ_CP052909.1"/>
</dbReference>
<accession>A0A7G8PTH7</accession>
<evidence type="ECO:0000256" key="1">
    <source>
        <dbReference type="SAM" id="Phobius"/>
    </source>
</evidence>